<evidence type="ECO:0000313" key="2">
    <source>
        <dbReference type="Proteomes" id="UP000250235"/>
    </source>
</evidence>
<organism evidence="1 2">
    <name type="scientific">Dorcoceras hygrometricum</name>
    <dbReference type="NCBI Taxonomy" id="472368"/>
    <lineage>
        <taxon>Eukaryota</taxon>
        <taxon>Viridiplantae</taxon>
        <taxon>Streptophyta</taxon>
        <taxon>Embryophyta</taxon>
        <taxon>Tracheophyta</taxon>
        <taxon>Spermatophyta</taxon>
        <taxon>Magnoliopsida</taxon>
        <taxon>eudicotyledons</taxon>
        <taxon>Gunneridae</taxon>
        <taxon>Pentapetalae</taxon>
        <taxon>asterids</taxon>
        <taxon>lamiids</taxon>
        <taxon>Lamiales</taxon>
        <taxon>Gesneriaceae</taxon>
        <taxon>Didymocarpoideae</taxon>
        <taxon>Trichosporeae</taxon>
        <taxon>Loxocarpinae</taxon>
        <taxon>Dorcoceras</taxon>
    </lineage>
</organism>
<dbReference type="EMBL" id="KV016351">
    <property type="protein sequence ID" value="KZV19682.1"/>
    <property type="molecule type" value="Genomic_DNA"/>
</dbReference>
<evidence type="ECO:0000313" key="1">
    <source>
        <dbReference type="EMBL" id="KZV19682.1"/>
    </source>
</evidence>
<sequence>MTSPLLIQTTAYCTSLQELAANNFHQVDASQNVTILKTLALSDESTYHPVDASQNVTVLKSLALSAESTRVGSYHALMIFGNSRLSNLVSASAAELVLRDPLASCLVVSFFFVFLYCPHA</sequence>
<accession>A0A2Z7AF25</accession>
<reference evidence="1 2" key="1">
    <citation type="journal article" date="2015" name="Proc. Natl. Acad. Sci. U.S.A.">
        <title>The resurrection genome of Boea hygrometrica: A blueprint for survival of dehydration.</title>
        <authorList>
            <person name="Xiao L."/>
            <person name="Yang G."/>
            <person name="Zhang L."/>
            <person name="Yang X."/>
            <person name="Zhao S."/>
            <person name="Ji Z."/>
            <person name="Zhou Q."/>
            <person name="Hu M."/>
            <person name="Wang Y."/>
            <person name="Chen M."/>
            <person name="Xu Y."/>
            <person name="Jin H."/>
            <person name="Xiao X."/>
            <person name="Hu G."/>
            <person name="Bao F."/>
            <person name="Hu Y."/>
            <person name="Wan P."/>
            <person name="Li L."/>
            <person name="Deng X."/>
            <person name="Kuang T."/>
            <person name="Xiang C."/>
            <person name="Zhu J.K."/>
            <person name="Oliver M.J."/>
            <person name="He Y."/>
        </authorList>
    </citation>
    <scope>NUCLEOTIDE SEQUENCE [LARGE SCALE GENOMIC DNA]</scope>
    <source>
        <strain evidence="2">cv. XS01</strain>
    </source>
</reference>
<protein>
    <submittedName>
        <fullName evidence="1">Folylpolyglutamate synthase-like</fullName>
    </submittedName>
</protein>
<dbReference type="AlphaFoldDB" id="A0A2Z7AF25"/>
<dbReference type="Proteomes" id="UP000250235">
    <property type="component" value="Unassembled WGS sequence"/>
</dbReference>
<keyword evidence="2" id="KW-1185">Reference proteome</keyword>
<name>A0A2Z7AF25_9LAMI</name>
<gene>
    <name evidence="1" type="ORF">F511_36307</name>
</gene>
<proteinExistence type="predicted"/>